<evidence type="ECO:0000313" key="2">
    <source>
        <dbReference type="Proteomes" id="UP000543579"/>
    </source>
</evidence>
<evidence type="ECO:0000313" key="1">
    <source>
        <dbReference type="EMBL" id="MBB3159175.1"/>
    </source>
</evidence>
<accession>A0A7W5GGU9</accession>
<gene>
    <name evidence="1" type="ORF">FHS07_002893</name>
</gene>
<comment type="caution">
    <text evidence="1">The sequence shown here is derived from an EMBL/GenBank/DDBJ whole genome shotgun (WGS) entry which is preliminary data.</text>
</comment>
<evidence type="ECO:0008006" key="3">
    <source>
        <dbReference type="Google" id="ProtNLM"/>
    </source>
</evidence>
<dbReference type="EMBL" id="JACHXY010000003">
    <property type="protein sequence ID" value="MBB3159175.1"/>
    <property type="molecule type" value="Genomic_DNA"/>
</dbReference>
<organism evidence="1 2">
    <name type="scientific">Microbacterium proteolyticum</name>
    <dbReference type="NCBI Taxonomy" id="1572644"/>
    <lineage>
        <taxon>Bacteria</taxon>
        <taxon>Bacillati</taxon>
        <taxon>Actinomycetota</taxon>
        <taxon>Actinomycetes</taxon>
        <taxon>Micrococcales</taxon>
        <taxon>Microbacteriaceae</taxon>
        <taxon>Microbacterium</taxon>
    </lineage>
</organism>
<sequence length="314" mass="34673">MDTSARPAPLPLMRAVDAALVGQYPHADRSLRRVRSGIYVERTAWEALPEWDRYLTRVHAYALDHPRAVFSHESAAALLGLPLFGHPRMIHLFDARRSKSLVHGDVVAHTSLDSRATVEIDGIRVTTAADTAIDLVRCLPPALGLAVADAAIRVHGVTPHRLREIADGQRSIRGRRRLQWVLASADGAAESPAESISRAVAQWCGFPAPILQAEHRIGARRYRSDLCWPEFRVLGEVDGWGKYSSGDSTAAVLRDEKRREDALRRIGWRVARWEYADALGVDGMRDALLAAGLPLTDASDSANLRAVARNPRSW</sequence>
<dbReference type="Proteomes" id="UP000543579">
    <property type="component" value="Unassembled WGS sequence"/>
</dbReference>
<reference evidence="1 2" key="1">
    <citation type="submission" date="2020-08" db="EMBL/GenBank/DDBJ databases">
        <title>Genomic Encyclopedia of Type Strains, Phase III (KMG-III): the genomes of soil and plant-associated and newly described type strains.</title>
        <authorList>
            <person name="Whitman W."/>
        </authorList>
    </citation>
    <scope>NUCLEOTIDE SEQUENCE [LARGE SCALE GENOMIC DNA]</scope>
    <source>
        <strain evidence="1 2">CECT 8356</strain>
    </source>
</reference>
<protein>
    <recommendedName>
        <fullName evidence="3">Transcriptional regulator, AbiEi antitoxin, Type IV TA system</fullName>
    </recommendedName>
</protein>
<proteinExistence type="predicted"/>
<name>A0A7W5GGU9_9MICO</name>
<dbReference type="AlphaFoldDB" id="A0A7W5GGU9"/>
<dbReference type="RefSeq" id="WP_183420558.1">
    <property type="nucleotide sequence ID" value="NZ_JACHXY010000003.1"/>
</dbReference>